<dbReference type="GO" id="GO:0007265">
    <property type="term" value="P:Ras protein signal transduction"/>
    <property type="evidence" value="ECO:0007669"/>
    <property type="project" value="TreeGrafter"/>
</dbReference>
<dbReference type="PANTHER" id="PTHR23113">
    <property type="entry name" value="GUANINE NUCLEOTIDE EXCHANGE FACTOR"/>
    <property type="match status" value="1"/>
</dbReference>
<dbReference type="GO" id="GO:0005886">
    <property type="term" value="C:plasma membrane"/>
    <property type="evidence" value="ECO:0007669"/>
    <property type="project" value="TreeGrafter"/>
</dbReference>
<dbReference type="Pfam" id="PF00617">
    <property type="entry name" value="RasGEF"/>
    <property type="match status" value="1"/>
</dbReference>
<feature type="region of interest" description="Disordered" evidence="3">
    <location>
        <begin position="131"/>
        <end position="153"/>
    </location>
</feature>
<dbReference type="SMART" id="SM00147">
    <property type="entry name" value="RasGEF"/>
    <property type="match status" value="1"/>
</dbReference>
<evidence type="ECO:0000313" key="6">
    <source>
        <dbReference type="RefSeq" id="XP_027194103.1"/>
    </source>
</evidence>
<gene>
    <name evidence="6" type="primary">LOC113788841</name>
</gene>
<dbReference type="GO" id="GO:0005085">
    <property type="term" value="F:guanyl-nucleotide exchange factor activity"/>
    <property type="evidence" value="ECO:0007669"/>
    <property type="project" value="UniProtKB-KW"/>
</dbReference>
<evidence type="ECO:0000256" key="1">
    <source>
        <dbReference type="ARBA" id="ARBA00022658"/>
    </source>
</evidence>
<dbReference type="AlphaFoldDB" id="A0A6P6XMV1"/>
<dbReference type="OrthoDB" id="6021951at2759"/>
<dbReference type="RefSeq" id="XP_027194103.1">
    <property type="nucleotide sequence ID" value="XM_027338302.1"/>
</dbReference>
<reference evidence="6" key="1">
    <citation type="submission" date="2025-08" db="UniProtKB">
        <authorList>
            <consortium name="RefSeq"/>
        </authorList>
    </citation>
    <scope>IDENTIFICATION</scope>
    <source>
        <strain evidence="6">Airmid</strain>
    </source>
</reference>
<evidence type="ECO:0000259" key="4">
    <source>
        <dbReference type="PROSITE" id="PS50009"/>
    </source>
</evidence>
<proteinExistence type="predicted"/>
<dbReference type="SUPFAM" id="SSF48366">
    <property type="entry name" value="Ras GEF"/>
    <property type="match status" value="1"/>
</dbReference>
<keyword evidence="5" id="KW-1185">Reference proteome</keyword>
<name>A0A6P6XMV1_DERPT</name>
<dbReference type="PANTHER" id="PTHR23113:SF368">
    <property type="entry name" value="CELL DIVISION CONTROL PROTEIN 25"/>
    <property type="match status" value="1"/>
</dbReference>
<accession>A0A6P6XMV1</accession>
<keyword evidence="1 2" id="KW-0344">Guanine-nucleotide releasing factor</keyword>
<evidence type="ECO:0000256" key="3">
    <source>
        <dbReference type="SAM" id="MobiDB-lite"/>
    </source>
</evidence>
<sequence length="733" mass="86387">MKICMAQQQQPNQLLQQQRQNSKHNFNVNDNHHTTTTTTKNLTTMLIEADVHNDHHRLNSLPWSLNDPLNFNDNDIENDDPSYLLRTCDNQSILSLNTNCSSIIDDYNDDDEIEDKVLNKLDNILMSAIDDFGDDDENTEQNDPDVVDNPDDDDDTISTCSSQSSIICRPLNQQEETDDNVEMMAEHDDNFVVDDERKEIISMETMNRGNFLRKIERFGNDVRDKCLFPLALPMDGSDIYRGHSTWESINLLADCVLMLWTTTATTTTTKKSSTSMNNILNDPIRFLCLNPELMDRRKFPYAKSSSVGRRYDPLPFRRWCSELDLRDLHQSVKSADDNEDTERILENFYRKSRTDCRQLANEQELKNPKRLAGRITRLEQRNFLRITRREILNYLFGKIQSNNLNLKQMIRFSEELSELVGCWILRERSVEGRKQLIASIIEVAFILFMGKNFQSFESVMRGLRLPLIYSLHESWLSLRRNNPIHFRIYQHLTKVIFNQLQQKSLIFYPQQQQQHSSGLSSKLPSSTILPSLYTFFELLKLRSLPIVSRLIDDNGDHHDHHIDIRNHLGNQSLIDIINEYQCNNDVVNLRHVKFNGKRQRKQRNKMAKKRRFWPFPGFKRKRNQPKSTTINDNDDEDQNAEIAASYLSLLTKKFDSQSINDAFHRRDNDDDCLRSLRLYIEQQFINENDQKTLPDRWQYISLRNLNSNIHRLLAIQFFHLYKNFIEQIEQYRF</sequence>
<organism evidence="5 6">
    <name type="scientific">Dermatophagoides pteronyssinus</name>
    <name type="common">European house dust mite</name>
    <dbReference type="NCBI Taxonomy" id="6956"/>
    <lineage>
        <taxon>Eukaryota</taxon>
        <taxon>Metazoa</taxon>
        <taxon>Ecdysozoa</taxon>
        <taxon>Arthropoda</taxon>
        <taxon>Chelicerata</taxon>
        <taxon>Arachnida</taxon>
        <taxon>Acari</taxon>
        <taxon>Acariformes</taxon>
        <taxon>Sarcoptiformes</taxon>
        <taxon>Astigmata</taxon>
        <taxon>Psoroptidia</taxon>
        <taxon>Analgoidea</taxon>
        <taxon>Pyroglyphidae</taxon>
        <taxon>Dermatophagoidinae</taxon>
        <taxon>Dermatophagoides</taxon>
    </lineage>
</organism>
<dbReference type="InterPro" id="IPR023578">
    <property type="entry name" value="Ras_GEF_dom_sf"/>
</dbReference>
<dbReference type="InterPro" id="IPR036964">
    <property type="entry name" value="RASGEF_cat_dom_sf"/>
</dbReference>
<evidence type="ECO:0000313" key="5">
    <source>
        <dbReference type="Proteomes" id="UP000515146"/>
    </source>
</evidence>
<dbReference type="Proteomes" id="UP000515146">
    <property type="component" value="Unplaced"/>
</dbReference>
<evidence type="ECO:0000256" key="2">
    <source>
        <dbReference type="PROSITE-ProRule" id="PRU00168"/>
    </source>
</evidence>
<dbReference type="Gene3D" id="1.10.840.10">
    <property type="entry name" value="Ras guanine-nucleotide exchange factors catalytic domain"/>
    <property type="match status" value="1"/>
</dbReference>
<dbReference type="PROSITE" id="PS50009">
    <property type="entry name" value="RASGEF_CAT"/>
    <property type="match status" value="1"/>
</dbReference>
<dbReference type="InterPro" id="IPR008937">
    <property type="entry name" value="Ras-like_GEF"/>
</dbReference>
<dbReference type="InterPro" id="IPR001895">
    <property type="entry name" value="RASGEF_cat_dom"/>
</dbReference>
<feature type="domain" description="Ras-GEF" evidence="4">
    <location>
        <begin position="367"/>
        <end position="626"/>
    </location>
</feature>
<protein>
    <submittedName>
        <fullName evidence="6">Uncharacterized protein LOC113788841 isoform X2</fullName>
    </submittedName>
</protein>